<organism evidence="1">
    <name type="scientific">Populus davidiana</name>
    <dbReference type="NCBI Taxonomy" id="266767"/>
    <lineage>
        <taxon>Eukaryota</taxon>
        <taxon>Viridiplantae</taxon>
        <taxon>Streptophyta</taxon>
        <taxon>Embryophyta</taxon>
        <taxon>Tracheophyta</taxon>
        <taxon>Spermatophyta</taxon>
        <taxon>Magnoliopsida</taxon>
        <taxon>eudicotyledons</taxon>
        <taxon>Gunneridae</taxon>
        <taxon>Pentapetalae</taxon>
        <taxon>rosids</taxon>
        <taxon>fabids</taxon>
        <taxon>Malpighiales</taxon>
        <taxon>Salicaceae</taxon>
        <taxon>Saliceae</taxon>
        <taxon>Populus</taxon>
    </lineage>
</organism>
<evidence type="ECO:0000313" key="1">
    <source>
        <dbReference type="EMBL" id="NUU85341.1"/>
    </source>
</evidence>
<proteinExistence type="predicted"/>
<dbReference type="EMBL" id="GILB01005008">
    <property type="protein sequence ID" value="NUU85341.1"/>
    <property type="molecule type" value="Transcribed_RNA"/>
</dbReference>
<sequence>MCFMEGLDINSCLNSVYLSEWSSTAFLLNSRRLLSPSLSLWDFTVLLNLLKEVSHEEEMPVFTSSILFGHSGMVIFPNRYNKRYVKDYLVLDFQLTTHSQELCKSNMWLFALHASRVTFKRIGGSFKIKC</sequence>
<protein>
    <submittedName>
        <fullName evidence="1">Uncharacterized protein</fullName>
    </submittedName>
</protein>
<name>A0A6M2EL05_9ROSI</name>
<dbReference type="AlphaFoldDB" id="A0A6M2EL05"/>
<accession>A0A6M2EL05</accession>
<reference evidence="1" key="1">
    <citation type="submission" date="2020-03" db="EMBL/GenBank/DDBJ databases">
        <authorList>
            <person name="Zhang R."/>
        </authorList>
    </citation>
    <scope>NUCLEOTIDE SEQUENCE</scope>
</reference>